<feature type="domain" description="DUF7924" evidence="2">
    <location>
        <begin position="189"/>
        <end position="415"/>
    </location>
</feature>
<accession>A0A7D5V062</accession>
<feature type="region of interest" description="Disordered" evidence="1">
    <location>
        <begin position="1"/>
        <end position="139"/>
    </location>
</feature>
<feature type="compositionally biased region" description="Polar residues" evidence="1">
    <location>
        <begin position="118"/>
        <end position="127"/>
    </location>
</feature>
<evidence type="ECO:0000313" key="3">
    <source>
        <dbReference type="EMBL" id="QLI71370.1"/>
    </source>
</evidence>
<name>A0A7D5V062_9HYPO</name>
<evidence type="ECO:0000313" key="4">
    <source>
        <dbReference type="Proteomes" id="UP000510686"/>
    </source>
</evidence>
<feature type="compositionally biased region" description="Polar residues" evidence="1">
    <location>
        <begin position="55"/>
        <end position="66"/>
    </location>
</feature>
<sequence>MTKTRAQRAARAAKQTYVLQEEGQNFPRRKRQRHTSPKSSQGPAIQGKDRKRTIDTTQGPAVQPTTKRPRGPTPSIDDRPDQAADSPIGFWVRQGHWPPDPMAGMEHALARKRCKRSYSASSTTPSDQRPREEKSVPYQDSRYETLLVTKGVFMHKSKLDVTGGSKTLCENLLENNQPVPENSLFDNDRFESTCQKIHSRNKARIIQDISRLIVPSAERLATMGAIHLKNLVETVNEGWDNSIPLTGTRPQPDYAVGFRRDAFTKDQLNKLSPFVGDFIAGDLSFFMATYYMYFPFLACEVNCGTAALDDGDLQNAHTMTLAARGIVELFRLVNREEELHRQILSFSISHDYCSVRLYGYYPVIDGKDTKYFRHLIHRFDFTALDGKEKWTAYRFTKNIYDLWMPEHFKKICSAIDQLPAEIDFSVSARSDTTINRPF</sequence>
<dbReference type="GeneID" id="26247945"/>
<dbReference type="EMBL" id="CP058935">
    <property type="protein sequence ID" value="QLI71370.1"/>
    <property type="molecule type" value="Genomic_DNA"/>
</dbReference>
<feature type="compositionally biased region" description="Basic residues" evidence="1">
    <location>
        <begin position="27"/>
        <end position="36"/>
    </location>
</feature>
<keyword evidence="4" id="KW-1185">Reference proteome</keyword>
<dbReference type="Pfam" id="PF25545">
    <property type="entry name" value="DUF7924"/>
    <property type="match status" value="1"/>
</dbReference>
<evidence type="ECO:0000259" key="2">
    <source>
        <dbReference type="Pfam" id="PF25545"/>
    </source>
</evidence>
<proteinExistence type="predicted"/>
<gene>
    <name evidence="3" type="ORF">G6M90_00g067190</name>
</gene>
<dbReference type="PANTHER" id="PTHR42470">
    <property type="entry name" value="VAST DOMAIN-CONTAINING PROTEIN"/>
    <property type="match status" value="1"/>
</dbReference>
<dbReference type="InterPro" id="IPR057684">
    <property type="entry name" value="DUF7924"/>
</dbReference>
<organism evidence="3 4">
    <name type="scientific">Metarhizium brunneum</name>
    <dbReference type="NCBI Taxonomy" id="500148"/>
    <lineage>
        <taxon>Eukaryota</taxon>
        <taxon>Fungi</taxon>
        <taxon>Dikarya</taxon>
        <taxon>Ascomycota</taxon>
        <taxon>Pezizomycotina</taxon>
        <taxon>Sordariomycetes</taxon>
        <taxon>Hypocreomycetidae</taxon>
        <taxon>Hypocreales</taxon>
        <taxon>Clavicipitaceae</taxon>
        <taxon>Metarhizium</taxon>
    </lineage>
</organism>
<dbReference type="OrthoDB" id="4940554at2759"/>
<dbReference type="PANTHER" id="PTHR42470:SF2">
    <property type="match status" value="1"/>
</dbReference>
<dbReference type="AlphaFoldDB" id="A0A7D5V062"/>
<dbReference type="Proteomes" id="UP000510686">
    <property type="component" value="Chromosome 4"/>
</dbReference>
<dbReference type="KEGG" id="mbrn:26247945"/>
<protein>
    <recommendedName>
        <fullName evidence="2">DUF7924 domain-containing protein</fullName>
    </recommendedName>
</protein>
<reference evidence="3 4" key="1">
    <citation type="submission" date="2020-07" db="EMBL/GenBank/DDBJ databases">
        <title>Telomere length de novo assembly of all 7 chromosomes of the fungus, Metarhizium brunneum, using a novel assembly pipeline.</title>
        <authorList>
            <person name="Saud z."/>
            <person name="Kortsinoglou A."/>
            <person name="Kouvelis V.N."/>
            <person name="Butt T.M."/>
        </authorList>
    </citation>
    <scope>NUCLEOTIDE SEQUENCE [LARGE SCALE GENOMIC DNA]</scope>
    <source>
        <strain evidence="3 4">4556</strain>
    </source>
</reference>
<dbReference type="RefSeq" id="XP_014539271.1">
    <property type="nucleotide sequence ID" value="XM_014683785.1"/>
</dbReference>
<evidence type="ECO:0000256" key="1">
    <source>
        <dbReference type="SAM" id="MobiDB-lite"/>
    </source>
</evidence>